<comment type="caution">
    <text evidence="5">The sequence shown here is derived from an EMBL/GenBank/DDBJ whole genome shotgun (WGS) entry which is preliminary data.</text>
</comment>
<dbReference type="PROSITE" id="PS50217">
    <property type="entry name" value="BZIP"/>
    <property type="match status" value="1"/>
</dbReference>
<name>A0ABR4FKD4_9EURO</name>
<keyword evidence="2" id="KW-0539">Nucleus</keyword>
<evidence type="ECO:0000313" key="6">
    <source>
        <dbReference type="Proteomes" id="UP001610563"/>
    </source>
</evidence>
<feature type="region of interest" description="Disordered" evidence="3">
    <location>
        <begin position="130"/>
        <end position="151"/>
    </location>
</feature>
<dbReference type="CDD" id="cd14688">
    <property type="entry name" value="bZIP_YAP"/>
    <property type="match status" value="1"/>
</dbReference>
<feature type="domain" description="BZIP" evidence="4">
    <location>
        <begin position="132"/>
        <end position="195"/>
    </location>
</feature>
<dbReference type="InterPro" id="IPR004827">
    <property type="entry name" value="bZIP"/>
</dbReference>
<dbReference type="SUPFAM" id="SSF57959">
    <property type="entry name" value="Leucine zipper domain"/>
    <property type="match status" value="1"/>
</dbReference>
<evidence type="ECO:0000256" key="2">
    <source>
        <dbReference type="ARBA" id="ARBA00023242"/>
    </source>
</evidence>
<dbReference type="InterPro" id="IPR050936">
    <property type="entry name" value="AP-1-like"/>
</dbReference>
<accession>A0ABR4FKD4</accession>
<proteinExistence type="predicted"/>
<dbReference type="PANTHER" id="PTHR40621:SF6">
    <property type="entry name" value="AP-1-LIKE TRANSCRIPTION FACTOR YAP1-RELATED"/>
    <property type="match status" value="1"/>
</dbReference>
<evidence type="ECO:0000256" key="3">
    <source>
        <dbReference type="SAM" id="MobiDB-lite"/>
    </source>
</evidence>
<organism evidence="5 6">
    <name type="scientific">Aspergillus keveii</name>
    <dbReference type="NCBI Taxonomy" id="714993"/>
    <lineage>
        <taxon>Eukaryota</taxon>
        <taxon>Fungi</taxon>
        <taxon>Dikarya</taxon>
        <taxon>Ascomycota</taxon>
        <taxon>Pezizomycotina</taxon>
        <taxon>Eurotiomycetes</taxon>
        <taxon>Eurotiomycetidae</taxon>
        <taxon>Eurotiales</taxon>
        <taxon>Aspergillaceae</taxon>
        <taxon>Aspergillus</taxon>
        <taxon>Aspergillus subgen. Nidulantes</taxon>
    </lineage>
</organism>
<comment type="subcellular location">
    <subcellularLocation>
        <location evidence="1">Nucleus</location>
    </subcellularLocation>
</comment>
<dbReference type="InterPro" id="IPR046347">
    <property type="entry name" value="bZIP_sf"/>
</dbReference>
<dbReference type="PANTHER" id="PTHR40621">
    <property type="entry name" value="TRANSCRIPTION FACTOR KAPC-RELATED"/>
    <property type="match status" value="1"/>
</dbReference>
<dbReference type="Proteomes" id="UP001610563">
    <property type="component" value="Unassembled WGS sequence"/>
</dbReference>
<keyword evidence="6" id="KW-1185">Reference proteome</keyword>
<sequence length="242" mass="27085">MDDYAQSNVHTSPFPTSPCGEMHWSKTQFQNGPSVLVLELDFDADSLDQNYMDGYQDFDLPPLNTTTTGPLHQSIVVPVDALCNMMSPVGNYHTGFHPYCTFPGNAAITPAGSDSDSHIYSVLNSTRSQNSKVQSVKRRQQNREAQRRFRERKDEVQQVLEQKAAKLEARIAELSSGMTQKAEEESRILREKDALAREVRDLRERWQLVERLLQRPSGAQTLSTLLSGSLASPEVISDTIGS</sequence>
<evidence type="ECO:0000259" key="4">
    <source>
        <dbReference type="PROSITE" id="PS50217"/>
    </source>
</evidence>
<dbReference type="Pfam" id="PF00170">
    <property type="entry name" value="bZIP_1"/>
    <property type="match status" value="1"/>
</dbReference>
<dbReference type="PROSITE" id="PS00036">
    <property type="entry name" value="BZIP_BASIC"/>
    <property type="match status" value="1"/>
</dbReference>
<gene>
    <name evidence="5" type="ORF">BJX66DRAFT_344700</name>
</gene>
<protein>
    <recommendedName>
        <fullName evidence="4">BZIP domain-containing protein</fullName>
    </recommendedName>
</protein>
<evidence type="ECO:0000313" key="5">
    <source>
        <dbReference type="EMBL" id="KAL2783713.1"/>
    </source>
</evidence>
<reference evidence="5 6" key="1">
    <citation type="submission" date="2024-07" db="EMBL/GenBank/DDBJ databases">
        <title>Section-level genome sequencing and comparative genomics of Aspergillus sections Usti and Cavernicolus.</title>
        <authorList>
            <consortium name="Lawrence Berkeley National Laboratory"/>
            <person name="Nybo J.L."/>
            <person name="Vesth T.C."/>
            <person name="Theobald S."/>
            <person name="Frisvad J.C."/>
            <person name="Larsen T.O."/>
            <person name="Kjaerboelling I."/>
            <person name="Rothschild-Mancinelli K."/>
            <person name="Lyhne E.K."/>
            <person name="Kogle M.E."/>
            <person name="Barry K."/>
            <person name="Clum A."/>
            <person name="Na H."/>
            <person name="Ledsgaard L."/>
            <person name="Lin J."/>
            <person name="Lipzen A."/>
            <person name="Kuo A."/>
            <person name="Riley R."/>
            <person name="Mondo S."/>
            <person name="Labutti K."/>
            <person name="Haridas S."/>
            <person name="Pangalinan J."/>
            <person name="Salamov A.A."/>
            <person name="Simmons B.A."/>
            <person name="Magnuson J.K."/>
            <person name="Chen J."/>
            <person name="Drula E."/>
            <person name="Henrissat B."/>
            <person name="Wiebenga A."/>
            <person name="Lubbers R.J."/>
            <person name="Gomes A.C."/>
            <person name="Makela M.R."/>
            <person name="Stajich J."/>
            <person name="Grigoriev I.V."/>
            <person name="Mortensen U.H."/>
            <person name="De Vries R.P."/>
            <person name="Baker S.E."/>
            <person name="Andersen M.R."/>
        </authorList>
    </citation>
    <scope>NUCLEOTIDE SEQUENCE [LARGE SCALE GENOMIC DNA]</scope>
    <source>
        <strain evidence="5 6">CBS 209.92</strain>
    </source>
</reference>
<evidence type="ECO:0000256" key="1">
    <source>
        <dbReference type="ARBA" id="ARBA00004123"/>
    </source>
</evidence>
<feature type="compositionally biased region" description="Basic and acidic residues" evidence="3">
    <location>
        <begin position="141"/>
        <end position="151"/>
    </location>
</feature>
<dbReference type="Gene3D" id="1.20.5.170">
    <property type="match status" value="1"/>
</dbReference>
<dbReference type="EMBL" id="JBFTWV010000216">
    <property type="protein sequence ID" value="KAL2783713.1"/>
    <property type="molecule type" value="Genomic_DNA"/>
</dbReference>